<dbReference type="PATRIC" id="fig|1461584.3.peg.367"/>
<dbReference type="SUPFAM" id="SSF51695">
    <property type="entry name" value="PLC-like phosphodiesterases"/>
    <property type="match status" value="1"/>
</dbReference>
<dbReference type="Gene3D" id="3.20.20.190">
    <property type="entry name" value="Phosphatidylinositol (PI) phosphodiesterase"/>
    <property type="match status" value="1"/>
</dbReference>
<evidence type="ECO:0000313" key="2">
    <source>
        <dbReference type="EMBL" id="CEA07068.1"/>
    </source>
</evidence>
<dbReference type="Pfam" id="PF03009">
    <property type="entry name" value="GDPD"/>
    <property type="match status" value="1"/>
</dbReference>
<feature type="domain" description="GP-PDE" evidence="1">
    <location>
        <begin position="3"/>
        <end position="283"/>
    </location>
</feature>
<dbReference type="InterPro" id="IPR030395">
    <property type="entry name" value="GP_PDE_dom"/>
</dbReference>
<dbReference type="GO" id="GO:0008081">
    <property type="term" value="F:phosphoric diester hydrolase activity"/>
    <property type="evidence" value="ECO:0007669"/>
    <property type="project" value="InterPro"/>
</dbReference>
<evidence type="ECO:0000259" key="1">
    <source>
        <dbReference type="PROSITE" id="PS51704"/>
    </source>
</evidence>
<dbReference type="GO" id="GO:0006629">
    <property type="term" value="P:lipid metabolic process"/>
    <property type="evidence" value="ECO:0007669"/>
    <property type="project" value="InterPro"/>
</dbReference>
<dbReference type="AlphaFoldDB" id="A0A078MIA7"/>
<reference evidence="2" key="1">
    <citation type="submission" date="2014-07" db="EMBL/GenBank/DDBJ databases">
        <authorList>
            <person name="Urmite Genomes Urmite Genomes"/>
        </authorList>
    </citation>
    <scope>NUCLEOTIDE SEQUENCE</scope>
    <source>
        <strain evidence="2">11W110_air</strain>
    </source>
</reference>
<name>A0A078MIA7_9MICC</name>
<dbReference type="PANTHER" id="PTHR46211:SF1">
    <property type="entry name" value="GLYCEROPHOSPHODIESTER PHOSPHODIESTERASE, CYTOPLASMIC"/>
    <property type="match status" value="1"/>
</dbReference>
<dbReference type="EMBL" id="LN483070">
    <property type="protein sequence ID" value="CEA07068.1"/>
    <property type="molecule type" value="Genomic_DNA"/>
</dbReference>
<protein>
    <submittedName>
        <fullName evidence="2">Putative glycerophosphoryl diester phosphodiesterase 1</fullName>
    </submittedName>
</protein>
<accession>A0A078MIA7</accession>
<organism evidence="2">
    <name type="scientific">Arthrobacter saudimassiliensis</name>
    <dbReference type="NCBI Taxonomy" id="1461584"/>
    <lineage>
        <taxon>Bacteria</taxon>
        <taxon>Bacillati</taxon>
        <taxon>Actinomycetota</taxon>
        <taxon>Actinomycetes</taxon>
        <taxon>Micrococcales</taxon>
        <taxon>Micrococcaceae</taxon>
        <taxon>Arthrobacter</taxon>
    </lineage>
</organism>
<dbReference type="PANTHER" id="PTHR46211">
    <property type="entry name" value="GLYCEROPHOSPHORYL DIESTER PHOSPHODIESTERASE"/>
    <property type="match status" value="1"/>
</dbReference>
<proteinExistence type="predicted"/>
<gene>
    <name evidence="2" type="primary">glpQ1</name>
    <name evidence="2" type="ORF">BN1051_00380</name>
</gene>
<dbReference type="InterPro" id="IPR017946">
    <property type="entry name" value="PLC-like_Pdiesterase_TIM-brl"/>
</dbReference>
<dbReference type="PROSITE" id="PS51704">
    <property type="entry name" value="GP_PDE"/>
    <property type="match status" value="1"/>
</dbReference>
<sequence length="299" mass="32359">MDQLIFAHRGASGRYAEHTRAAFLQALADGADGVECDVRLSRDEQPVCIHDDTLDRTSDGTGDVWDYTVQELRAFDFSSWKGAAVPVEYGAPSEQFMTLADVLDLLAEDGRDIRLAIELKHPSPSGLLLEEKVLELLLARGFDPAASRLGAVQVSFMSFSPDSCRRMLELVPPSAVCQLVADVEPEQVRERVAAGPLGMAALVHLLRMAVNEGEALLDSGAAGVAGPGVEYVRDHQERIRSWIEAGLVQRVWTVDSADDLAFLQDLGVQEITTNHPAEMLALLGRGVSAVRAERAGTEG</sequence>